<feature type="transmembrane region" description="Helical" evidence="1">
    <location>
        <begin position="6"/>
        <end position="27"/>
    </location>
</feature>
<dbReference type="InterPro" id="IPR029058">
    <property type="entry name" value="AB_hydrolase_fold"/>
</dbReference>
<reference evidence="3" key="1">
    <citation type="submission" date="2025-08" db="UniProtKB">
        <authorList>
            <consortium name="Ensembl"/>
        </authorList>
    </citation>
    <scope>IDENTIFICATION</scope>
</reference>
<dbReference type="Proteomes" id="UP000694546">
    <property type="component" value="Chromosome 12"/>
</dbReference>
<dbReference type="GeneTree" id="ENSGT00390000004746"/>
<dbReference type="Pfam" id="PF00561">
    <property type="entry name" value="Abhydrolase_1"/>
    <property type="match status" value="1"/>
</dbReference>
<evidence type="ECO:0000313" key="4">
    <source>
        <dbReference type="Proteomes" id="UP000694546"/>
    </source>
</evidence>
<dbReference type="PANTHER" id="PTHR46331">
    <property type="entry name" value="VALACYCLOVIR HYDROLASE"/>
    <property type="match status" value="1"/>
</dbReference>
<organism evidence="3 4">
    <name type="scientific">Gadus morhua</name>
    <name type="common">Atlantic cod</name>
    <dbReference type="NCBI Taxonomy" id="8049"/>
    <lineage>
        <taxon>Eukaryota</taxon>
        <taxon>Metazoa</taxon>
        <taxon>Chordata</taxon>
        <taxon>Craniata</taxon>
        <taxon>Vertebrata</taxon>
        <taxon>Euteleostomi</taxon>
        <taxon>Actinopterygii</taxon>
        <taxon>Neopterygii</taxon>
        <taxon>Teleostei</taxon>
        <taxon>Neoteleostei</taxon>
        <taxon>Acanthomorphata</taxon>
        <taxon>Zeiogadaria</taxon>
        <taxon>Gadariae</taxon>
        <taxon>Gadiformes</taxon>
        <taxon>Gadoidei</taxon>
        <taxon>Gadidae</taxon>
        <taxon>Gadus</taxon>
    </lineage>
</organism>
<keyword evidence="4" id="KW-1185">Reference proteome</keyword>
<evidence type="ECO:0000259" key="2">
    <source>
        <dbReference type="Pfam" id="PF00561"/>
    </source>
</evidence>
<dbReference type="Ensembl" id="ENSGMOT00000018664.2">
    <property type="protein sequence ID" value="ENSGMOP00000018216.2"/>
    <property type="gene ID" value="ENSGMOG00000016965.2"/>
</dbReference>
<reference evidence="3" key="2">
    <citation type="submission" date="2025-09" db="UniProtKB">
        <authorList>
            <consortium name="Ensembl"/>
        </authorList>
    </citation>
    <scope>IDENTIFICATION</scope>
</reference>
<protein>
    <recommendedName>
        <fullName evidence="2">AB hydrolase-1 domain-containing protein</fullName>
    </recommendedName>
</protein>
<sequence>MECIHWIGGLFVYLLWMVFLFSSSVTAGRQHINGVQLYYERTGIGKHAVLLIPGALGSTLTDFGPQLKSLNKEMFTIVGFDPRGYGRSRPPERDFPPNFFERDAKDAVDLMKALGFSRFSLLGWSDGGITGLVLAARNPELIHKMVVWGSNAYVSQQDLSIYHAISDVSKWSARMRKPMEDMYGAEVFPKIWKAWVDGISQFTHRPEGWTV</sequence>
<evidence type="ECO:0000313" key="3">
    <source>
        <dbReference type="Ensembl" id="ENSGMOP00000018216.2"/>
    </source>
</evidence>
<keyword evidence="1" id="KW-0812">Transmembrane</keyword>
<name>A0A8C4ZMV3_GADMO</name>
<keyword evidence="1" id="KW-0472">Membrane</keyword>
<proteinExistence type="predicted"/>
<dbReference type="InterPro" id="IPR000073">
    <property type="entry name" value="AB_hydrolase_1"/>
</dbReference>
<dbReference type="GO" id="GO:0017171">
    <property type="term" value="F:serine hydrolase activity"/>
    <property type="evidence" value="ECO:0007669"/>
    <property type="project" value="TreeGrafter"/>
</dbReference>
<dbReference type="Gene3D" id="3.40.50.1820">
    <property type="entry name" value="alpha/beta hydrolase"/>
    <property type="match status" value="1"/>
</dbReference>
<feature type="domain" description="AB hydrolase-1" evidence="2">
    <location>
        <begin position="48"/>
        <end position="154"/>
    </location>
</feature>
<dbReference type="AlphaFoldDB" id="A0A8C4ZMV3"/>
<accession>A0A8C4ZMV3</accession>
<dbReference type="SUPFAM" id="SSF53474">
    <property type="entry name" value="alpha/beta-Hydrolases"/>
    <property type="match status" value="1"/>
</dbReference>
<dbReference type="PANTHER" id="PTHR46331:SF2">
    <property type="entry name" value="VALACYCLOVIR HYDROLASE"/>
    <property type="match status" value="1"/>
</dbReference>
<evidence type="ECO:0000256" key="1">
    <source>
        <dbReference type="SAM" id="Phobius"/>
    </source>
</evidence>
<keyword evidence="1" id="KW-1133">Transmembrane helix</keyword>